<evidence type="ECO:0000313" key="3">
    <source>
        <dbReference type="Proteomes" id="UP000241895"/>
    </source>
</evidence>
<evidence type="ECO:0008006" key="4">
    <source>
        <dbReference type="Google" id="ProtNLM"/>
    </source>
</evidence>
<accession>A0ABX5J1L2</accession>
<dbReference type="Proteomes" id="UP000241895">
    <property type="component" value="Unassembled WGS sequence"/>
</dbReference>
<keyword evidence="3" id="KW-1185">Reference proteome</keyword>
<proteinExistence type="predicted"/>
<evidence type="ECO:0000256" key="1">
    <source>
        <dbReference type="SAM" id="MobiDB-lite"/>
    </source>
</evidence>
<organism evidence="2 3">
    <name type="scientific">Halomonas litopenaei</name>
    <dbReference type="NCBI Taxonomy" id="2109328"/>
    <lineage>
        <taxon>Bacteria</taxon>
        <taxon>Pseudomonadati</taxon>
        <taxon>Pseudomonadota</taxon>
        <taxon>Gammaproteobacteria</taxon>
        <taxon>Oceanospirillales</taxon>
        <taxon>Halomonadaceae</taxon>
        <taxon>Halomonas</taxon>
    </lineage>
</organism>
<sequence>MEATSRFVALSNSVADFCGVCLCSKSKTTIFEHCFFTLRSPHYCGAEMGNLRRRGPLRYAETQRCSKHHILGAGWPRPWFKEVLMKEETLWSIVGSAAAVGASVMSRKAAKRAYQKVSDKEPPENPDRDDVEWREAILWGAATGVMVGVARVVGRSAGRKALDKTRKGGRSARLLPGKR</sequence>
<feature type="region of interest" description="Disordered" evidence="1">
    <location>
        <begin position="159"/>
        <end position="179"/>
    </location>
</feature>
<dbReference type="Pfam" id="PF14019">
    <property type="entry name" value="DUF4235"/>
    <property type="match status" value="1"/>
</dbReference>
<reference evidence="2 3" key="1">
    <citation type="submission" date="2018-03" db="EMBL/GenBank/DDBJ databases">
        <authorList>
            <person name="Zhou J."/>
            <person name="Li X."/>
            <person name="Xue M."/>
            <person name="Yin J."/>
        </authorList>
    </citation>
    <scope>NUCLEOTIDE SEQUENCE [LARGE SCALE GENOMIC DNA]</scope>
    <source>
        <strain evidence="2 3">SYSU ZJ2214</strain>
    </source>
</reference>
<dbReference type="InterPro" id="IPR025329">
    <property type="entry name" value="DUF4235"/>
</dbReference>
<evidence type="ECO:0000313" key="2">
    <source>
        <dbReference type="EMBL" id="PTL95504.1"/>
    </source>
</evidence>
<dbReference type="EMBL" id="PXNS01000003">
    <property type="protein sequence ID" value="PTL95504.1"/>
    <property type="molecule type" value="Genomic_DNA"/>
</dbReference>
<gene>
    <name evidence="2" type="ORF">C6W88_05350</name>
</gene>
<comment type="caution">
    <text evidence="2">The sequence shown here is derived from an EMBL/GenBank/DDBJ whole genome shotgun (WGS) entry which is preliminary data.</text>
</comment>
<protein>
    <recommendedName>
        <fullName evidence="4">DUF4235 domain-containing protein</fullName>
    </recommendedName>
</protein>
<name>A0ABX5J1L2_9GAMM</name>